<evidence type="ECO:0000313" key="3">
    <source>
        <dbReference type="Proteomes" id="UP000199377"/>
    </source>
</evidence>
<dbReference type="Proteomes" id="UP000199377">
    <property type="component" value="Unassembled WGS sequence"/>
</dbReference>
<feature type="chain" id="PRO_5011498714" description="VPLPA-CTERM protein sorting domain-containing protein" evidence="1">
    <location>
        <begin position="25"/>
        <end position="194"/>
    </location>
</feature>
<accession>A0A1I3J353</accession>
<dbReference type="STRING" id="1114924.SAMN05216258_107343"/>
<dbReference type="RefSeq" id="WP_092861488.1">
    <property type="nucleotide sequence ID" value="NZ_FOQH01000007.1"/>
</dbReference>
<protein>
    <recommendedName>
        <fullName evidence="4">VPLPA-CTERM protein sorting domain-containing protein</fullName>
    </recommendedName>
</protein>
<name>A0A1I3J353_9RHOB</name>
<organism evidence="2 3">
    <name type="scientific">Albimonas pacifica</name>
    <dbReference type="NCBI Taxonomy" id="1114924"/>
    <lineage>
        <taxon>Bacteria</taxon>
        <taxon>Pseudomonadati</taxon>
        <taxon>Pseudomonadota</taxon>
        <taxon>Alphaproteobacteria</taxon>
        <taxon>Rhodobacterales</taxon>
        <taxon>Paracoccaceae</taxon>
        <taxon>Albimonas</taxon>
    </lineage>
</organism>
<evidence type="ECO:0000256" key="1">
    <source>
        <dbReference type="SAM" id="SignalP"/>
    </source>
</evidence>
<sequence>MKPSVLAPLALAAGLALSPVAAQATIVFNFEWSGAADALGVVSTQDPTLTGSGWIELDVAAGETFNQSDVVDMLLSFSGVEITPFIIDAGDSLTFGGQVAASGATATLFDFPAPAMISGSNFFGCAESGCGSTLFNILVSDGVNDLLVGYGSSVAAAGSIQLTAVGAAVPLPATLPLAVAGLGALAWASRRRAG</sequence>
<dbReference type="AlphaFoldDB" id="A0A1I3J353"/>
<proteinExistence type="predicted"/>
<dbReference type="EMBL" id="FOQH01000007">
    <property type="protein sequence ID" value="SFI54684.1"/>
    <property type="molecule type" value="Genomic_DNA"/>
</dbReference>
<reference evidence="2 3" key="1">
    <citation type="submission" date="2016-10" db="EMBL/GenBank/DDBJ databases">
        <authorList>
            <person name="de Groot N.N."/>
        </authorList>
    </citation>
    <scope>NUCLEOTIDE SEQUENCE [LARGE SCALE GENOMIC DNA]</scope>
    <source>
        <strain evidence="2 3">CGMCC 1.11030</strain>
    </source>
</reference>
<keyword evidence="1" id="KW-0732">Signal</keyword>
<dbReference type="OrthoDB" id="9925974at2"/>
<gene>
    <name evidence="2" type="ORF">SAMN05216258_107343</name>
</gene>
<evidence type="ECO:0000313" key="2">
    <source>
        <dbReference type="EMBL" id="SFI54684.1"/>
    </source>
</evidence>
<feature type="signal peptide" evidence="1">
    <location>
        <begin position="1"/>
        <end position="24"/>
    </location>
</feature>
<keyword evidence="3" id="KW-1185">Reference proteome</keyword>
<evidence type="ECO:0008006" key="4">
    <source>
        <dbReference type="Google" id="ProtNLM"/>
    </source>
</evidence>